<dbReference type="Proteomes" id="UP000000374">
    <property type="component" value="Chromosome"/>
</dbReference>
<evidence type="ECO:0000313" key="9">
    <source>
        <dbReference type="Proteomes" id="UP000000374"/>
    </source>
</evidence>
<reference evidence="9" key="1">
    <citation type="submission" date="2006-12" db="EMBL/GenBank/DDBJ databases">
        <title>Complete sequence of chromosome 1 of Verminephrobacter eiseniae EF01-2.</title>
        <authorList>
            <person name="Copeland A."/>
            <person name="Lucas S."/>
            <person name="Lapidus A."/>
            <person name="Barry K."/>
            <person name="Detter J.C."/>
            <person name="Glavina del Rio T."/>
            <person name="Dalin E."/>
            <person name="Tice H."/>
            <person name="Pitluck S."/>
            <person name="Chertkov O."/>
            <person name="Brettin T."/>
            <person name="Bruce D."/>
            <person name="Han C."/>
            <person name="Tapia R."/>
            <person name="Gilna P."/>
            <person name="Schmutz J."/>
            <person name="Larimer F."/>
            <person name="Land M."/>
            <person name="Hauser L."/>
            <person name="Kyrpides N."/>
            <person name="Kim E."/>
            <person name="Stahl D."/>
            <person name="Richardson P."/>
        </authorList>
    </citation>
    <scope>NUCLEOTIDE SEQUENCE [LARGE SCALE GENOMIC DNA]</scope>
    <source>
        <strain evidence="9">EF01-2</strain>
    </source>
</reference>
<feature type="domain" description="EamA" evidence="7">
    <location>
        <begin position="197"/>
        <end position="328"/>
    </location>
</feature>
<dbReference type="InterPro" id="IPR000620">
    <property type="entry name" value="EamA_dom"/>
</dbReference>
<dbReference type="HOGENOM" id="CLU_033863_9_1_4"/>
<dbReference type="GO" id="GO:0005886">
    <property type="term" value="C:plasma membrane"/>
    <property type="evidence" value="ECO:0007669"/>
    <property type="project" value="UniProtKB-SubCell"/>
</dbReference>
<feature type="transmembrane region" description="Helical" evidence="6">
    <location>
        <begin position="228"/>
        <end position="248"/>
    </location>
</feature>
<feature type="transmembrane region" description="Helical" evidence="6">
    <location>
        <begin position="76"/>
        <end position="95"/>
    </location>
</feature>
<keyword evidence="4 6" id="KW-1133">Transmembrane helix</keyword>
<evidence type="ECO:0000256" key="3">
    <source>
        <dbReference type="ARBA" id="ARBA00022692"/>
    </source>
</evidence>
<feature type="transmembrane region" description="Helical" evidence="6">
    <location>
        <begin position="254"/>
        <end position="275"/>
    </location>
</feature>
<evidence type="ECO:0000256" key="2">
    <source>
        <dbReference type="ARBA" id="ARBA00022475"/>
    </source>
</evidence>
<dbReference type="PANTHER" id="PTHR42920">
    <property type="entry name" value="OS03G0707200 PROTEIN-RELATED"/>
    <property type="match status" value="1"/>
</dbReference>
<dbReference type="Pfam" id="PF00892">
    <property type="entry name" value="EamA"/>
    <property type="match status" value="2"/>
</dbReference>
<dbReference type="KEGG" id="vei:Veis_0401"/>
<gene>
    <name evidence="8" type="ordered locus">Veis_0401</name>
</gene>
<evidence type="ECO:0000256" key="1">
    <source>
        <dbReference type="ARBA" id="ARBA00004651"/>
    </source>
</evidence>
<evidence type="ECO:0000259" key="7">
    <source>
        <dbReference type="Pfam" id="PF00892"/>
    </source>
</evidence>
<feature type="transmembrane region" description="Helical" evidence="6">
    <location>
        <begin position="144"/>
        <end position="162"/>
    </location>
</feature>
<dbReference type="Gene3D" id="1.10.3730.20">
    <property type="match status" value="1"/>
</dbReference>
<evidence type="ECO:0000256" key="5">
    <source>
        <dbReference type="ARBA" id="ARBA00023136"/>
    </source>
</evidence>
<dbReference type="SUPFAM" id="SSF103481">
    <property type="entry name" value="Multidrug resistance efflux transporter EmrE"/>
    <property type="match status" value="1"/>
</dbReference>
<protein>
    <recommendedName>
        <fullName evidence="7">EamA domain-containing protein</fullName>
    </recommendedName>
</protein>
<dbReference type="InterPro" id="IPR051258">
    <property type="entry name" value="Diverse_Substrate_Transporter"/>
</dbReference>
<feature type="domain" description="EamA" evidence="7">
    <location>
        <begin position="43"/>
        <end position="188"/>
    </location>
</feature>
<organism evidence="8 9">
    <name type="scientific">Verminephrobacter eiseniae (strain EF01-2)</name>
    <dbReference type="NCBI Taxonomy" id="391735"/>
    <lineage>
        <taxon>Bacteria</taxon>
        <taxon>Pseudomonadati</taxon>
        <taxon>Pseudomonadota</taxon>
        <taxon>Betaproteobacteria</taxon>
        <taxon>Burkholderiales</taxon>
        <taxon>Comamonadaceae</taxon>
        <taxon>Verminephrobacter</taxon>
    </lineage>
</organism>
<dbReference type="EMBL" id="CP000542">
    <property type="protein sequence ID" value="ABM56189.1"/>
    <property type="molecule type" value="Genomic_DNA"/>
</dbReference>
<keyword evidence="2" id="KW-1003">Cell membrane</keyword>
<evidence type="ECO:0000256" key="4">
    <source>
        <dbReference type="ARBA" id="ARBA00022989"/>
    </source>
</evidence>
<feature type="transmembrane region" description="Helical" evidence="6">
    <location>
        <begin position="107"/>
        <end position="132"/>
    </location>
</feature>
<accession>A1WEY2</accession>
<dbReference type="AlphaFoldDB" id="A1WEY2"/>
<dbReference type="OrthoDB" id="4167046at2"/>
<keyword evidence="3 6" id="KW-0812">Transmembrane</keyword>
<feature type="transmembrane region" description="Helical" evidence="6">
    <location>
        <begin position="174"/>
        <end position="193"/>
    </location>
</feature>
<feature type="transmembrane region" description="Helical" evidence="6">
    <location>
        <begin position="43"/>
        <end position="61"/>
    </location>
</feature>
<sequence>MMNDPAHAKLRTHAGEIFTGKNLQRRFGRQKDFTMQFNRKTSIGMGLALMAAFMNSFIAILSKQLSSANLNPSSIAFYRASIVFCIMLLVAYGVNVTRAGGRPEKPAAMASIGSVKVFAIAALFGLFGLFYFETSAYKYEMASNVVFVMMASAAISSLLLESSLKMERITGKKILALGASILGLLIVFDLAHLRNMNGVMLAMAAGTSYGLFSVYLRKQGVKASMHFMRNMFFFGAIYLAIPATIDGFSAVKPAHVPAILALAIVPSLLGTLCTMKSLEYLSASRVQTIELTEPIFVAIMAYLMIAETPGPTQMMGYAFILAGVFCMNSPDRTANT</sequence>
<evidence type="ECO:0000256" key="6">
    <source>
        <dbReference type="SAM" id="Phobius"/>
    </source>
</evidence>
<name>A1WEY2_VEREI</name>
<evidence type="ECO:0000313" key="8">
    <source>
        <dbReference type="EMBL" id="ABM56189.1"/>
    </source>
</evidence>
<keyword evidence="5 6" id="KW-0472">Membrane</keyword>
<dbReference type="PANTHER" id="PTHR42920:SF11">
    <property type="entry name" value="INNER MEMBRANE PROTEIN YTFF"/>
    <property type="match status" value="1"/>
</dbReference>
<dbReference type="eggNOG" id="COG0697">
    <property type="taxonomic scope" value="Bacteria"/>
</dbReference>
<feature type="transmembrane region" description="Helical" evidence="6">
    <location>
        <begin position="199"/>
        <end position="216"/>
    </location>
</feature>
<dbReference type="InterPro" id="IPR037185">
    <property type="entry name" value="EmrE-like"/>
</dbReference>
<keyword evidence="9" id="KW-1185">Reference proteome</keyword>
<comment type="subcellular location">
    <subcellularLocation>
        <location evidence="1">Cell membrane</location>
        <topology evidence="1">Multi-pass membrane protein</topology>
    </subcellularLocation>
</comment>
<proteinExistence type="predicted"/>